<evidence type="ECO:0000313" key="1">
    <source>
        <dbReference type="EMBL" id="GAK65229.1"/>
    </source>
</evidence>
<reference evidence="2" key="1">
    <citation type="journal article" date="2014" name="Genome Announc.">
        <title>Draft Genome Sequence of the Yeast Pseudozyma antarctica Type Strain JCM10317, a Producer of the Glycolipid Biosurfactants, Mannosylerythritol Lipids.</title>
        <authorList>
            <person name="Saika A."/>
            <person name="Koike H."/>
            <person name="Hori T."/>
            <person name="Fukuoka T."/>
            <person name="Sato S."/>
            <person name="Habe H."/>
            <person name="Kitamoto D."/>
            <person name="Morita T."/>
        </authorList>
    </citation>
    <scope>NUCLEOTIDE SEQUENCE [LARGE SCALE GENOMIC DNA]</scope>
    <source>
        <strain evidence="2">JCM 10317</strain>
    </source>
</reference>
<protein>
    <submittedName>
        <fullName evidence="1">Uncharacterized protein</fullName>
    </submittedName>
</protein>
<sequence>MGAIYRLASLTLCLIVIGLVRAEMTEVDRNNWLAATRKYIGLHDKGLFTSYRTNLDSYAGVEDLQRKALERAKRTGVIHISTLPADPEHPWGVTYFSSVIKPGTPLAHEMGLGNKVALAFWKHDDNIFRLLHIDTLGPSKIEVLWPVQPFKQVLDDNLSEFELLHI</sequence>
<proteinExistence type="predicted"/>
<evidence type="ECO:0000313" key="2">
    <source>
        <dbReference type="Proteomes" id="UP000053758"/>
    </source>
</evidence>
<dbReference type="OrthoDB" id="2543271at2759"/>
<dbReference type="Proteomes" id="UP000053758">
    <property type="component" value="Unassembled WGS sequence"/>
</dbReference>
<organism evidence="1 2">
    <name type="scientific">Pseudozyma antarctica</name>
    <name type="common">Yeast</name>
    <name type="synonym">Candida antarctica</name>
    <dbReference type="NCBI Taxonomy" id="84753"/>
    <lineage>
        <taxon>Eukaryota</taxon>
        <taxon>Fungi</taxon>
        <taxon>Dikarya</taxon>
        <taxon>Basidiomycota</taxon>
        <taxon>Ustilaginomycotina</taxon>
        <taxon>Ustilaginomycetes</taxon>
        <taxon>Ustilaginales</taxon>
        <taxon>Ustilaginaceae</taxon>
        <taxon>Moesziomyces</taxon>
    </lineage>
</organism>
<dbReference type="RefSeq" id="XP_014656433.1">
    <property type="nucleotide sequence ID" value="XM_014800947.1"/>
</dbReference>
<dbReference type="EMBL" id="DF830075">
    <property type="protein sequence ID" value="GAK65229.1"/>
    <property type="molecule type" value="Genomic_DNA"/>
</dbReference>
<dbReference type="AlphaFoldDB" id="A0A081CEY3"/>
<dbReference type="HOGENOM" id="CLU_110371_0_0_1"/>
<name>A0A081CEY3_PSEA2</name>
<accession>A0A081CEY3</accession>
<gene>
    <name evidence="1" type="ORF">PAN0_008c3446</name>
</gene>
<keyword evidence="2" id="KW-1185">Reference proteome</keyword>
<dbReference type="GeneID" id="26304236"/>